<evidence type="ECO:0000256" key="4">
    <source>
        <dbReference type="ARBA" id="ARBA00022737"/>
    </source>
</evidence>
<dbReference type="OrthoDB" id="5559898at2759"/>
<feature type="compositionally biased region" description="Basic and acidic residues" evidence="6">
    <location>
        <begin position="593"/>
        <end position="610"/>
    </location>
</feature>
<dbReference type="EMBL" id="KV460206">
    <property type="protein sequence ID" value="OBU01283.1"/>
    <property type="molecule type" value="Genomic_DNA"/>
</dbReference>
<keyword evidence="5" id="KW-0539">Nucleus</keyword>
<dbReference type="SUPFAM" id="SSF48371">
    <property type="entry name" value="ARM repeat"/>
    <property type="match status" value="2"/>
</dbReference>
<dbReference type="InterPro" id="IPR038739">
    <property type="entry name" value="ARMC8/Vid28"/>
</dbReference>
<dbReference type="GeneID" id="28833892"/>
<keyword evidence="8" id="KW-1185">Reference proteome</keyword>
<feature type="region of interest" description="Disordered" evidence="6">
    <location>
        <begin position="795"/>
        <end position="823"/>
    </location>
</feature>
<protein>
    <submittedName>
        <fullName evidence="7">Uncharacterized protein</fullName>
    </submittedName>
</protein>
<reference evidence="8" key="2">
    <citation type="journal article" date="2018" name="Nat. Commun.">
        <title>Extreme sensitivity to ultraviolet light in the fungal pathogen causing white-nose syndrome of bats.</title>
        <authorList>
            <person name="Palmer J.M."/>
            <person name="Drees K.P."/>
            <person name="Foster J.T."/>
            <person name="Lindner D.L."/>
        </authorList>
    </citation>
    <scope>NUCLEOTIDE SEQUENCE [LARGE SCALE GENOMIC DNA]</scope>
    <source>
        <strain evidence="8">UAMH 10579</strain>
    </source>
</reference>
<dbReference type="SMART" id="SM00185">
    <property type="entry name" value="ARM"/>
    <property type="match status" value="5"/>
</dbReference>
<dbReference type="AlphaFoldDB" id="A0A2P2SWQ8"/>
<feature type="compositionally biased region" description="Polar residues" evidence="6">
    <location>
        <begin position="797"/>
        <end position="806"/>
    </location>
</feature>
<dbReference type="RefSeq" id="XP_018135015.1">
    <property type="nucleotide sequence ID" value="XM_018270037.2"/>
</dbReference>
<gene>
    <name evidence="7" type="ORF">VE01_00506</name>
</gene>
<organism evidence="7 8">
    <name type="scientific">Pseudogymnoascus verrucosus</name>
    <dbReference type="NCBI Taxonomy" id="342668"/>
    <lineage>
        <taxon>Eukaryota</taxon>
        <taxon>Fungi</taxon>
        <taxon>Dikarya</taxon>
        <taxon>Ascomycota</taxon>
        <taxon>Pezizomycotina</taxon>
        <taxon>Leotiomycetes</taxon>
        <taxon>Thelebolales</taxon>
        <taxon>Thelebolaceae</taxon>
        <taxon>Pseudogymnoascus</taxon>
    </lineage>
</organism>
<sequence>METSLSQPILAQILHPGSPTEHITALRTLKNDIIGHQQRKETWVGLGILDSIVQASASTESRQDSKLGQEPAWDTESLSEEETLRLQALSILGSLAYGGPPFIEPLHCAFALPAILSNLCPSTNPPQLVAAALQALSNLTESTCLSLASSTFSITSLADSIFSTSHVGSMYKIFSQSSTLPHTRSQVCLAASLISKLCQNERHRSILANAGLLDALATRLAGIIAIQGLVIPGADAAVEKEGLLNKFPYAEGSEGADLAIILECIGVIVADSKLRACQLIYSSAILAVFPLFPTTDFAPNRSTKAEWAAYNASDPSGRELQMNAVDYLIPNVSTSYTNSVSGIGSAFPPLGTQGPSDSIMQDSGSKTAAWPHRNLASTELPPGSSGVGDAEEPESPLVPYLIWLTRSSTDIGRLMAAYLLAGLYRAGVTAKSREISIGLLVIPILVGLLERAAEHSTTNDARQTAKLWLLMERTPAVIAKLIIDSEYLQKSAYEAGIISKLAKMMKSSYDRVPTNHEARTWSSGGSSSEVDKDSVHTSRSSKLGDSGLSALLVHKIRVRESVLRAIAALVPFKDEYRKSIVDQGTMPFIVESLKPHPEKPSHKVNEKSETTLKTSAGEASSLDSGFGINPTSVLIAACGAVRHLSRSVSILRTTLVDNGVVMPIFNLLSHADIEVQIAATATVCNIVTEFSPMRETISAAGVLKILCQHAHSANVNLRLNALWALKHLVQSAGNDIKMACVEELGQGWLVQLICEDTEDDAAYTSSTRSTVVDQDNDVHMNYSDDEDYKQKMADNATGVSSANKSPGFSRKFPESERAKSISGSTSQLVNSRFAALQKGELSLGKKARENDTAVQEQGLDLIRNLIGAYNSTGPAENSDMIDFLFHSFGQDQIFEILASKLRPKVINPFSKRGSDIGSGNGETRIVPPQPEIITSVEYILANVAASVPRHRQQVVAQTELLKLVLEQSSHPDKEVRLALCWLVINLTWVEDDQDTVTRTQRVRELTKLGFLAKMEVLERDCDLDVRDRAKTALWQMKQTTVPASSR</sequence>
<evidence type="ECO:0000256" key="5">
    <source>
        <dbReference type="ARBA" id="ARBA00023242"/>
    </source>
</evidence>
<evidence type="ECO:0000256" key="3">
    <source>
        <dbReference type="ARBA" id="ARBA00022490"/>
    </source>
</evidence>
<reference evidence="7 8" key="1">
    <citation type="submission" date="2016-03" db="EMBL/GenBank/DDBJ databases">
        <title>Comparative genomics of Pseudogymnoascus destructans, the fungus causing white-nose syndrome of bats.</title>
        <authorList>
            <person name="Palmer J.M."/>
            <person name="Drees K.P."/>
            <person name="Foster J.T."/>
            <person name="Lindner D.L."/>
        </authorList>
    </citation>
    <scope>NUCLEOTIDE SEQUENCE [LARGE SCALE GENOMIC DNA]</scope>
    <source>
        <strain evidence="7 8">UAMH 10579</strain>
    </source>
</reference>
<keyword evidence="3" id="KW-0963">Cytoplasm</keyword>
<dbReference type="InterPro" id="IPR016024">
    <property type="entry name" value="ARM-type_fold"/>
</dbReference>
<dbReference type="Proteomes" id="UP000091956">
    <property type="component" value="Unassembled WGS sequence"/>
</dbReference>
<dbReference type="InterPro" id="IPR011989">
    <property type="entry name" value="ARM-like"/>
</dbReference>
<evidence type="ECO:0000313" key="8">
    <source>
        <dbReference type="Proteomes" id="UP000091956"/>
    </source>
</evidence>
<dbReference type="STRING" id="342668.A0A2P2SWQ8"/>
<accession>A0A2P2SWQ8</accession>
<dbReference type="Gene3D" id="1.25.10.10">
    <property type="entry name" value="Leucine-rich Repeat Variant"/>
    <property type="match status" value="3"/>
</dbReference>
<dbReference type="GO" id="GO:0005737">
    <property type="term" value="C:cytoplasm"/>
    <property type="evidence" value="ECO:0007669"/>
    <property type="project" value="UniProtKB-SubCell"/>
</dbReference>
<dbReference type="GO" id="GO:0034657">
    <property type="term" value="C:GID complex"/>
    <property type="evidence" value="ECO:0007669"/>
    <property type="project" value="TreeGrafter"/>
</dbReference>
<dbReference type="Pfam" id="PF00514">
    <property type="entry name" value="Arm"/>
    <property type="match status" value="1"/>
</dbReference>
<name>A0A2P2SWQ8_9PEZI</name>
<dbReference type="GO" id="GO:0043161">
    <property type="term" value="P:proteasome-mediated ubiquitin-dependent protein catabolic process"/>
    <property type="evidence" value="ECO:0007669"/>
    <property type="project" value="TreeGrafter"/>
</dbReference>
<proteinExistence type="predicted"/>
<evidence type="ECO:0000256" key="2">
    <source>
        <dbReference type="ARBA" id="ARBA00004496"/>
    </source>
</evidence>
<evidence type="ECO:0000256" key="6">
    <source>
        <dbReference type="SAM" id="MobiDB-lite"/>
    </source>
</evidence>
<feature type="region of interest" description="Disordered" evidence="6">
    <location>
        <begin position="593"/>
        <end position="619"/>
    </location>
</feature>
<feature type="region of interest" description="Disordered" evidence="6">
    <location>
        <begin position="515"/>
        <end position="543"/>
    </location>
</feature>
<dbReference type="PANTHER" id="PTHR15651">
    <property type="entry name" value="ARMADILLO REPEAT-CONTAINING PROTEIN 8"/>
    <property type="match status" value="1"/>
</dbReference>
<dbReference type="InterPro" id="IPR000225">
    <property type="entry name" value="Armadillo"/>
</dbReference>
<dbReference type="GO" id="GO:0005634">
    <property type="term" value="C:nucleus"/>
    <property type="evidence" value="ECO:0007669"/>
    <property type="project" value="UniProtKB-SubCell"/>
</dbReference>
<evidence type="ECO:0000313" key="7">
    <source>
        <dbReference type="EMBL" id="OBU01283.1"/>
    </source>
</evidence>
<keyword evidence="4" id="KW-0677">Repeat</keyword>
<dbReference type="PANTHER" id="PTHR15651:SF7">
    <property type="entry name" value="ARMADILLO REPEAT-CONTAINING PROTEIN 8"/>
    <property type="match status" value="1"/>
</dbReference>
<comment type="subcellular location">
    <subcellularLocation>
        <location evidence="2">Cytoplasm</location>
    </subcellularLocation>
    <subcellularLocation>
        <location evidence="1">Nucleus</location>
    </subcellularLocation>
</comment>
<evidence type="ECO:0000256" key="1">
    <source>
        <dbReference type="ARBA" id="ARBA00004123"/>
    </source>
</evidence>